<evidence type="ECO:0000256" key="1">
    <source>
        <dbReference type="SAM" id="MobiDB-lite"/>
    </source>
</evidence>
<dbReference type="AlphaFoldDB" id="A0A8E2AJP0"/>
<dbReference type="Proteomes" id="UP000250043">
    <property type="component" value="Unassembled WGS sequence"/>
</dbReference>
<name>A0A8E2AJP0_9APHY</name>
<keyword evidence="3" id="KW-1185">Reference proteome</keyword>
<organism evidence="2 3">
    <name type="scientific">Obba rivulosa</name>
    <dbReference type="NCBI Taxonomy" id="1052685"/>
    <lineage>
        <taxon>Eukaryota</taxon>
        <taxon>Fungi</taxon>
        <taxon>Dikarya</taxon>
        <taxon>Basidiomycota</taxon>
        <taxon>Agaricomycotina</taxon>
        <taxon>Agaricomycetes</taxon>
        <taxon>Polyporales</taxon>
        <taxon>Gelatoporiaceae</taxon>
        <taxon>Obba</taxon>
    </lineage>
</organism>
<dbReference type="PANTHER" id="PTHR33266">
    <property type="entry name" value="CHROMOSOME 15, WHOLE GENOME SHOTGUN SEQUENCE"/>
    <property type="match status" value="1"/>
</dbReference>
<sequence>MSYFEPPLLRNLAVERRLPADEARVLRSPIVSHTLATAYGLFKAAGEITPNAIIKDAGLAAAALATNLPLWDVKPEYALIDNLQKLLEKNRELREATAVAWERKDFTNINSLAFLHPDPMPPALEYKSHRSTVQDSGVQSIALNLAWSYDYVGTLHQSLYAKINAAFRIKQPFCNQAQVIQGTGSGKSRMVQELAELVFSIPFNLRFEDAWNGRTFPGPDGCIRDHLIAASDNLTSQAQKSFYLRFFCVLFKSLIDQLTHVLAQLKEVNGKTTYAAIASSWRSVLDGTRHDFYLAIVANHMQEFPPYHGNDPHVLQIEYLSVQSDVRDALSRFIGIMDEAVTGSEKKKYADRVKIVCSMDEVDILARTEAASSKENKTLYDVLCSCSEIFSGQPIFFLFLSTHSQLSLLAPPKRLMTCASTRSHFATLVPPITETPFDCSPEFPLRLDGHTMETICRIESIARFGRPLFMALLRASDSALLRDQIIPLARAKLMACGEVPEVPKPDSNSNVIAAYKDFYTPIRKMVLADVRLALNFEPGREAVRDELQTMIASHMRTVYSVPRHRDYFRSAYPSEPLLAESAAHELRALTKSGVSSLPNILTEALANDLCSLGERGEVVGRALLTMAYDRAVEHDHHISSLPPTISGEVIYSKGCSVVTFIEELFSSEHAQKILACCPDNTTGVPFREVFKSARLRFTHFARLGDNGGITPPALFAAFLRGHAQMCHTTQTKIDVVIPMLLDEGALCVEHMSGILVSFKRRIVAGSLVKYEISADKLQIFEPWAGHLKDRPYIALVMELGVGGLTRYSPGPTNVARPVEKALGKSVTLPKPNATPVTPSKTIIGQLGKRRKVPGAHPRYNIYAYGCSNSIYKVISQEDRDIFHYLLANHDIFEEHPRGDFIGEVMRQQAIVYSNADCFHWITFKDVLENIQKMQDVTEEAAMDGVLAGSWETIEGDAGDGPTAPTEQDDVFN</sequence>
<dbReference type="EMBL" id="KV722583">
    <property type="protein sequence ID" value="OCH85448.1"/>
    <property type="molecule type" value="Genomic_DNA"/>
</dbReference>
<feature type="region of interest" description="Disordered" evidence="1">
    <location>
        <begin position="953"/>
        <end position="972"/>
    </location>
</feature>
<dbReference type="OrthoDB" id="107110at2759"/>
<dbReference type="PANTHER" id="PTHR33266:SF1">
    <property type="entry name" value="F-BOX DOMAIN-CONTAINING PROTEIN"/>
    <property type="match status" value="1"/>
</dbReference>
<evidence type="ECO:0000313" key="3">
    <source>
        <dbReference type="Proteomes" id="UP000250043"/>
    </source>
</evidence>
<reference evidence="2 3" key="1">
    <citation type="submission" date="2016-07" db="EMBL/GenBank/DDBJ databases">
        <title>Draft genome of the white-rot fungus Obba rivulosa 3A-2.</title>
        <authorList>
            <consortium name="DOE Joint Genome Institute"/>
            <person name="Miettinen O."/>
            <person name="Riley R."/>
            <person name="Acob R."/>
            <person name="Barry K."/>
            <person name="Cullen D."/>
            <person name="De Vries R."/>
            <person name="Hainaut M."/>
            <person name="Hatakka A."/>
            <person name="Henrissat B."/>
            <person name="Hilden K."/>
            <person name="Kuo R."/>
            <person name="Labutti K."/>
            <person name="Lipzen A."/>
            <person name="Makela M.R."/>
            <person name="Sandor L."/>
            <person name="Spatafora J.W."/>
            <person name="Grigoriev I.V."/>
            <person name="Hibbett D.S."/>
        </authorList>
    </citation>
    <scope>NUCLEOTIDE SEQUENCE [LARGE SCALE GENOMIC DNA]</scope>
    <source>
        <strain evidence="2 3">3A-2</strain>
    </source>
</reference>
<protein>
    <submittedName>
        <fullName evidence="2">Uncharacterized protein</fullName>
    </submittedName>
</protein>
<gene>
    <name evidence="2" type="ORF">OBBRIDRAFT_891177</name>
</gene>
<accession>A0A8E2AJP0</accession>
<evidence type="ECO:0000313" key="2">
    <source>
        <dbReference type="EMBL" id="OCH85448.1"/>
    </source>
</evidence>
<proteinExistence type="predicted"/>